<reference evidence="2" key="1">
    <citation type="journal article" date="2020" name="Stud. Mycol.">
        <title>101 Dothideomycetes genomes: a test case for predicting lifestyles and emergence of pathogens.</title>
        <authorList>
            <person name="Haridas S."/>
            <person name="Albert R."/>
            <person name="Binder M."/>
            <person name="Bloem J."/>
            <person name="Labutti K."/>
            <person name="Salamov A."/>
            <person name="Andreopoulos B."/>
            <person name="Baker S."/>
            <person name="Barry K."/>
            <person name="Bills G."/>
            <person name="Bluhm B."/>
            <person name="Cannon C."/>
            <person name="Castanera R."/>
            <person name="Culley D."/>
            <person name="Daum C."/>
            <person name="Ezra D."/>
            <person name="Gonzalez J."/>
            <person name="Henrissat B."/>
            <person name="Kuo A."/>
            <person name="Liang C."/>
            <person name="Lipzen A."/>
            <person name="Lutzoni F."/>
            <person name="Magnuson J."/>
            <person name="Mondo S."/>
            <person name="Nolan M."/>
            <person name="Ohm R."/>
            <person name="Pangilinan J."/>
            <person name="Park H.-J."/>
            <person name="Ramirez L."/>
            <person name="Alfaro M."/>
            <person name="Sun H."/>
            <person name="Tritt A."/>
            <person name="Yoshinaga Y."/>
            <person name="Zwiers L.-H."/>
            <person name="Turgeon B."/>
            <person name="Goodwin S."/>
            <person name="Spatafora J."/>
            <person name="Crous P."/>
            <person name="Grigoriev I."/>
        </authorList>
    </citation>
    <scope>NUCLEOTIDE SEQUENCE</scope>
    <source>
        <strain evidence="2">CBS 122368</strain>
    </source>
</reference>
<dbReference type="EMBL" id="ML987207">
    <property type="protein sequence ID" value="KAF2242540.1"/>
    <property type="molecule type" value="Genomic_DNA"/>
</dbReference>
<sequence>MSLTPSGSVTPKLMGRSNHAQQYETDSGNDASSTNTTLTVRCDHESICLSKDLTKLHDDPNAISDPIQCNDGDSNVGYQDSKSITISFTISPGKLASEWIPGGFSVSESWTTGNSYSAMANKVRLFATGMK</sequence>
<keyword evidence="3" id="KW-1185">Reference proteome</keyword>
<evidence type="ECO:0000313" key="3">
    <source>
        <dbReference type="Proteomes" id="UP000800094"/>
    </source>
</evidence>
<gene>
    <name evidence="2" type="ORF">BU26DRAFT_609882</name>
</gene>
<dbReference type="OrthoDB" id="3641682at2759"/>
<evidence type="ECO:0000313" key="2">
    <source>
        <dbReference type="EMBL" id="KAF2242540.1"/>
    </source>
</evidence>
<protein>
    <submittedName>
        <fullName evidence="2">Uncharacterized protein</fullName>
    </submittedName>
</protein>
<dbReference type="AlphaFoldDB" id="A0A6A6HYW9"/>
<feature type="region of interest" description="Disordered" evidence="1">
    <location>
        <begin position="1"/>
        <end position="37"/>
    </location>
</feature>
<dbReference type="GeneID" id="54589289"/>
<dbReference type="Proteomes" id="UP000800094">
    <property type="component" value="Unassembled WGS sequence"/>
</dbReference>
<dbReference type="RefSeq" id="XP_033677544.1">
    <property type="nucleotide sequence ID" value="XM_033835959.1"/>
</dbReference>
<accession>A0A6A6HYW9</accession>
<organism evidence="2 3">
    <name type="scientific">Trematosphaeria pertusa</name>
    <dbReference type="NCBI Taxonomy" id="390896"/>
    <lineage>
        <taxon>Eukaryota</taxon>
        <taxon>Fungi</taxon>
        <taxon>Dikarya</taxon>
        <taxon>Ascomycota</taxon>
        <taxon>Pezizomycotina</taxon>
        <taxon>Dothideomycetes</taxon>
        <taxon>Pleosporomycetidae</taxon>
        <taxon>Pleosporales</taxon>
        <taxon>Massarineae</taxon>
        <taxon>Trematosphaeriaceae</taxon>
        <taxon>Trematosphaeria</taxon>
    </lineage>
</organism>
<evidence type="ECO:0000256" key="1">
    <source>
        <dbReference type="SAM" id="MobiDB-lite"/>
    </source>
</evidence>
<proteinExistence type="predicted"/>
<name>A0A6A6HYW9_9PLEO</name>
<feature type="compositionally biased region" description="Polar residues" evidence="1">
    <location>
        <begin position="18"/>
        <end position="37"/>
    </location>
</feature>